<dbReference type="Proteomes" id="UP000054717">
    <property type="component" value="Unassembled WGS sequence"/>
</dbReference>
<proteinExistence type="predicted"/>
<dbReference type="STRING" id="326475.AWB66_01861"/>
<dbReference type="InterPro" id="IPR036938">
    <property type="entry name" value="PAP2/HPO_sf"/>
</dbReference>
<name>A0A158GNR4_9BURK</name>
<keyword evidence="4" id="KW-1185">Reference proteome</keyword>
<evidence type="ECO:0000256" key="1">
    <source>
        <dbReference type="SAM" id="Phobius"/>
    </source>
</evidence>
<dbReference type="SMART" id="SM00014">
    <property type="entry name" value="acidPPc"/>
    <property type="match status" value="1"/>
</dbReference>
<sequence length="196" mass="20712">MTHILANVGDAGFTLPIALALAVWIATSRWQLALRWILTLGVGMCFVGATKIIHAGWGAEIEPIGFRMVSGHTMLATAILTVVLALLSDRLELGKGLGIAAGLAIGAVTAAARVVDHSHSLAEVISGWIVGATVALLFLRAYARSDARPRYPMGAIAGFALVAMLAYGHRAPFEMMIDIHSPALRALVGAELTRFF</sequence>
<feature type="transmembrane region" description="Helical" evidence="1">
    <location>
        <begin position="33"/>
        <end position="57"/>
    </location>
</feature>
<accession>A0A158GNR4</accession>
<feature type="transmembrane region" description="Helical" evidence="1">
    <location>
        <begin position="121"/>
        <end position="139"/>
    </location>
</feature>
<feature type="domain" description="Phosphatidic acid phosphatase type 2/haloperoxidase" evidence="2">
    <location>
        <begin position="15"/>
        <end position="139"/>
    </location>
</feature>
<dbReference type="SUPFAM" id="SSF48317">
    <property type="entry name" value="Acid phosphatase/Vanadium-dependent haloperoxidase"/>
    <property type="match status" value="1"/>
</dbReference>
<keyword evidence="1" id="KW-0812">Transmembrane</keyword>
<dbReference type="RefSeq" id="WP_087629979.1">
    <property type="nucleotide sequence ID" value="NZ_FCNZ02000005.1"/>
</dbReference>
<evidence type="ECO:0000313" key="4">
    <source>
        <dbReference type="Proteomes" id="UP000054717"/>
    </source>
</evidence>
<dbReference type="CDD" id="cd01610">
    <property type="entry name" value="PAP2_like"/>
    <property type="match status" value="1"/>
</dbReference>
<protein>
    <submittedName>
        <fullName evidence="3">PA-phosphatase-like phosphoesterase</fullName>
    </submittedName>
</protein>
<gene>
    <name evidence="3" type="ORF">AWB66_01861</name>
</gene>
<dbReference type="EMBL" id="FCNZ02000005">
    <property type="protein sequence ID" value="SAL33756.1"/>
    <property type="molecule type" value="Genomic_DNA"/>
</dbReference>
<organism evidence="3 4">
    <name type="scientific">Caballeronia telluris</name>
    <dbReference type="NCBI Taxonomy" id="326475"/>
    <lineage>
        <taxon>Bacteria</taxon>
        <taxon>Pseudomonadati</taxon>
        <taxon>Pseudomonadota</taxon>
        <taxon>Betaproteobacteria</taxon>
        <taxon>Burkholderiales</taxon>
        <taxon>Burkholderiaceae</taxon>
        <taxon>Caballeronia</taxon>
    </lineage>
</organism>
<evidence type="ECO:0000313" key="3">
    <source>
        <dbReference type="EMBL" id="SAL33756.1"/>
    </source>
</evidence>
<dbReference type="InterPro" id="IPR000326">
    <property type="entry name" value="PAP2/HPO"/>
</dbReference>
<feature type="transmembrane region" description="Helical" evidence="1">
    <location>
        <begin position="151"/>
        <end position="168"/>
    </location>
</feature>
<comment type="caution">
    <text evidence="3">The sequence shown here is derived from an EMBL/GenBank/DDBJ whole genome shotgun (WGS) entry which is preliminary data.</text>
</comment>
<reference evidence="3" key="1">
    <citation type="submission" date="2016-01" db="EMBL/GenBank/DDBJ databases">
        <authorList>
            <person name="Peeters Charlotte."/>
        </authorList>
    </citation>
    <scope>NUCLEOTIDE SEQUENCE</scope>
    <source>
        <strain evidence="3">LMG 22936</strain>
    </source>
</reference>
<keyword evidence="1" id="KW-0472">Membrane</keyword>
<feature type="transmembrane region" description="Helical" evidence="1">
    <location>
        <begin position="6"/>
        <end position="26"/>
    </location>
</feature>
<dbReference type="Gene3D" id="1.20.144.10">
    <property type="entry name" value="Phosphatidic acid phosphatase type 2/haloperoxidase"/>
    <property type="match status" value="1"/>
</dbReference>
<keyword evidence="1" id="KW-1133">Transmembrane helix</keyword>
<dbReference type="Pfam" id="PF01569">
    <property type="entry name" value="PAP2"/>
    <property type="match status" value="1"/>
</dbReference>
<dbReference type="AlphaFoldDB" id="A0A158GNR4"/>
<feature type="transmembrane region" description="Helical" evidence="1">
    <location>
        <begin position="96"/>
        <end position="115"/>
    </location>
</feature>
<feature type="transmembrane region" description="Helical" evidence="1">
    <location>
        <begin position="69"/>
        <end position="87"/>
    </location>
</feature>
<evidence type="ECO:0000259" key="2">
    <source>
        <dbReference type="SMART" id="SM00014"/>
    </source>
</evidence>